<gene>
    <name evidence="2" type="ORF">TCNE_LOCUS10263</name>
</gene>
<feature type="compositionally biased region" description="Pro residues" evidence="1">
    <location>
        <begin position="33"/>
        <end position="43"/>
    </location>
</feature>
<protein>
    <submittedName>
        <fullName evidence="4">GAGA-binding transcriptional activator</fullName>
    </submittedName>
</protein>
<accession>A0A183UP43</accession>
<evidence type="ECO:0000313" key="2">
    <source>
        <dbReference type="EMBL" id="VDM41584.1"/>
    </source>
</evidence>
<evidence type="ECO:0000256" key="1">
    <source>
        <dbReference type="SAM" id="MobiDB-lite"/>
    </source>
</evidence>
<evidence type="ECO:0000313" key="3">
    <source>
        <dbReference type="Proteomes" id="UP000050794"/>
    </source>
</evidence>
<dbReference type="WBParaSite" id="TCNE_0001026301-mRNA-1">
    <property type="protein sequence ID" value="TCNE_0001026301-mRNA-1"/>
    <property type="gene ID" value="TCNE_0001026301"/>
</dbReference>
<reference evidence="4" key="1">
    <citation type="submission" date="2016-06" db="UniProtKB">
        <authorList>
            <consortium name="WormBaseParasite"/>
        </authorList>
    </citation>
    <scope>IDENTIFICATION</scope>
</reference>
<proteinExistence type="predicted"/>
<evidence type="ECO:0000313" key="4">
    <source>
        <dbReference type="WBParaSite" id="TCNE_0001026301-mRNA-1"/>
    </source>
</evidence>
<keyword evidence="3" id="KW-1185">Reference proteome</keyword>
<dbReference type="AlphaFoldDB" id="A0A183UP43"/>
<dbReference type="EMBL" id="UYWY01020441">
    <property type="protein sequence ID" value="VDM41584.1"/>
    <property type="molecule type" value="Genomic_DNA"/>
</dbReference>
<name>A0A183UP43_TOXCA</name>
<dbReference type="Proteomes" id="UP000050794">
    <property type="component" value="Unassembled WGS sequence"/>
</dbReference>
<feature type="region of interest" description="Disordered" evidence="1">
    <location>
        <begin position="26"/>
        <end position="46"/>
    </location>
</feature>
<organism evidence="3 4">
    <name type="scientific">Toxocara canis</name>
    <name type="common">Canine roundworm</name>
    <dbReference type="NCBI Taxonomy" id="6265"/>
    <lineage>
        <taxon>Eukaryota</taxon>
        <taxon>Metazoa</taxon>
        <taxon>Ecdysozoa</taxon>
        <taxon>Nematoda</taxon>
        <taxon>Chromadorea</taxon>
        <taxon>Rhabditida</taxon>
        <taxon>Spirurina</taxon>
        <taxon>Ascaridomorpha</taxon>
        <taxon>Ascaridoidea</taxon>
        <taxon>Toxocaridae</taxon>
        <taxon>Toxocara</taxon>
    </lineage>
</organism>
<sequence>MDAKNWGEHNLHHHLQRNFRLFSGTDAGVGFPAPTPPPPPPLSPLKATQASYQEHLYCCDGAHYLFQQIRPSSAVTAVNVMAKYPS</sequence>
<reference evidence="2 3" key="2">
    <citation type="submission" date="2018-11" db="EMBL/GenBank/DDBJ databases">
        <authorList>
            <consortium name="Pathogen Informatics"/>
        </authorList>
    </citation>
    <scope>NUCLEOTIDE SEQUENCE [LARGE SCALE GENOMIC DNA]</scope>
</reference>